<feature type="domain" description="PIN" evidence="2">
    <location>
        <begin position="1"/>
        <end position="124"/>
    </location>
</feature>
<dbReference type="PANTHER" id="PTHR34610">
    <property type="entry name" value="SSL7007 PROTEIN"/>
    <property type="match status" value="1"/>
</dbReference>
<comment type="caution">
    <text evidence="3">The sequence shown here is derived from an EMBL/GenBank/DDBJ whole genome shotgun (WGS) entry which is preliminary data.</text>
</comment>
<protein>
    <submittedName>
        <fullName evidence="3">Toxin-antitoxin system toxin component, PIN family</fullName>
    </submittedName>
</protein>
<keyword evidence="4" id="KW-1185">Reference proteome</keyword>
<sequence>MKLVLDTNVVLDWLVFRDASVADLLPPLDAGRVELITHAPAIDELRRVLTYTHLKLPPHRQQQILEQYLSQTRSGALPEGFDLDDLKLPAAFPRCRDCDDQHFLALAYHERADALVSKDRAVLKLRKRARRFNVTILDPRQLASMLNGAQAPRHEDAQTPPLPTQ</sequence>
<dbReference type="RefSeq" id="WP_203169474.1">
    <property type="nucleotide sequence ID" value="NZ_JAEVLS010000005.1"/>
</dbReference>
<evidence type="ECO:0000313" key="3">
    <source>
        <dbReference type="EMBL" id="MBM0107361.1"/>
    </source>
</evidence>
<dbReference type="InterPro" id="IPR002716">
    <property type="entry name" value="PIN_dom"/>
</dbReference>
<organism evidence="3 4">
    <name type="scientific">Steroidobacter gossypii</name>
    <dbReference type="NCBI Taxonomy" id="2805490"/>
    <lineage>
        <taxon>Bacteria</taxon>
        <taxon>Pseudomonadati</taxon>
        <taxon>Pseudomonadota</taxon>
        <taxon>Gammaproteobacteria</taxon>
        <taxon>Steroidobacterales</taxon>
        <taxon>Steroidobacteraceae</taxon>
        <taxon>Steroidobacter</taxon>
    </lineage>
</organism>
<feature type="region of interest" description="Disordered" evidence="1">
    <location>
        <begin position="145"/>
        <end position="165"/>
    </location>
</feature>
<name>A0ABS1X2D6_9GAMM</name>
<dbReference type="NCBIfam" id="TIGR00305">
    <property type="entry name" value="putative toxin-antitoxin system toxin component, PIN family"/>
    <property type="match status" value="1"/>
</dbReference>
<gene>
    <name evidence="3" type="ORF">JM946_21695</name>
</gene>
<accession>A0ABS1X2D6</accession>
<dbReference type="Proteomes" id="UP000661077">
    <property type="component" value="Unassembled WGS sequence"/>
</dbReference>
<dbReference type="EMBL" id="JAEVLS010000005">
    <property type="protein sequence ID" value="MBM0107361.1"/>
    <property type="molecule type" value="Genomic_DNA"/>
</dbReference>
<dbReference type="PANTHER" id="PTHR34610:SF3">
    <property type="entry name" value="SSL7007 PROTEIN"/>
    <property type="match status" value="1"/>
</dbReference>
<dbReference type="InterPro" id="IPR029060">
    <property type="entry name" value="PIN-like_dom_sf"/>
</dbReference>
<dbReference type="SMART" id="SM00670">
    <property type="entry name" value="PINc"/>
    <property type="match status" value="1"/>
</dbReference>
<reference evidence="3 4" key="1">
    <citation type="journal article" date="2021" name="Int. J. Syst. Evol. Microbiol.">
        <title>Steroidobacter gossypii sp. nov., isolated from soil of cotton cropping field.</title>
        <authorList>
            <person name="Huang R."/>
            <person name="Yang S."/>
            <person name="Zhen C."/>
            <person name="Liu W."/>
        </authorList>
    </citation>
    <scope>NUCLEOTIDE SEQUENCE [LARGE SCALE GENOMIC DNA]</scope>
    <source>
        <strain evidence="3 4">S1-65</strain>
    </source>
</reference>
<evidence type="ECO:0000313" key="4">
    <source>
        <dbReference type="Proteomes" id="UP000661077"/>
    </source>
</evidence>
<dbReference type="Pfam" id="PF13470">
    <property type="entry name" value="PIN_3"/>
    <property type="match status" value="1"/>
</dbReference>
<evidence type="ECO:0000259" key="2">
    <source>
        <dbReference type="SMART" id="SM00670"/>
    </source>
</evidence>
<dbReference type="InterPro" id="IPR002850">
    <property type="entry name" value="PIN_toxin-like"/>
</dbReference>
<proteinExistence type="predicted"/>
<evidence type="ECO:0000256" key="1">
    <source>
        <dbReference type="SAM" id="MobiDB-lite"/>
    </source>
</evidence>
<dbReference type="SUPFAM" id="SSF88723">
    <property type="entry name" value="PIN domain-like"/>
    <property type="match status" value="1"/>
</dbReference>